<feature type="transmembrane region" description="Helical" evidence="1">
    <location>
        <begin position="168"/>
        <end position="190"/>
    </location>
</feature>
<organism evidence="2">
    <name type="scientific">Lactiplantibacillus plantarum 2025</name>
    <dbReference type="NCBI Taxonomy" id="1385856"/>
    <lineage>
        <taxon>Bacteria</taxon>
        <taxon>Bacillati</taxon>
        <taxon>Bacillota</taxon>
        <taxon>Bacilli</taxon>
        <taxon>Lactobacillales</taxon>
        <taxon>Lactobacillaceae</taxon>
        <taxon>Lactiplantibacillus</taxon>
    </lineage>
</organism>
<feature type="transmembrane region" description="Helical" evidence="1">
    <location>
        <begin position="91"/>
        <end position="116"/>
    </location>
</feature>
<proteinExistence type="predicted"/>
<accession>A0A837NK91</accession>
<feature type="transmembrane region" description="Helical" evidence="1">
    <location>
        <begin position="54"/>
        <end position="71"/>
    </location>
</feature>
<reference evidence="2" key="1">
    <citation type="journal article" date="2016" name="Genome Announc.">
        <title>Draft Genome Sequence of Lactobacillus plantarum 2025.</title>
        <authorList>
            <person name="Karlyshev A.V."/>
            <person name="Khlebnikov V.C."/>
            <person name="Kosarev I.V."/>
            <person name="Abramov V.M."/>
        </authorList>
    </citation>
    <scope>NUCLEOTIDE SEQUENCE [LARGE SCALE GENOMIC DNA]</scope>
    <source>
        <strain evidence="2">2025</strain>
    </source>
</reference>
<evidence type="ECO:0000313" key="2">
    <source>
        <dbReference type="EMBL" id="KPL56365.1"/>
    </source>
</evidence>
<protein>
    <submittedName>
        <fullName evidence="2">ABC transporter permease</fullName>
    </submittedName>
</protein>
<dbReference type="AlphaFoldDB" id="A0A837NK91"/>
<dbReference type="PANTHER" id="PTHR37305:SF1">
    <property type="entry name" value="MEMBRANE PROTEIN"/>
    <property type="match status" value="1"/>
</dbReference>
<feature type="transmembrane region" description="Helical" evidence="1">
    <location>
        <begin position="228"/>
        <end position="249"/>
    </location>
</feature>
<keyword evidence="1" id="KW-1133">Transmembrane helix</keyword>
<dbReference type="EMBL" id="AVFJ02000054">
    <property type="protein sequence ID" value="KPL56365.1"/>
    <property type="molecule type" value="Genomic_DNA"/>
</dbReference>
<keyword evidence="1" id="KW-0812">Transmembrane</keyword>
<gene>
    <name evidence="2" type="ORF">N876_0212675</name>
</gene>
<dbReference type="PANTHER" id="PTHR37305">
    <property type="entry name" value="INTEGRAL MEMBRANE PROTEIN-RELATED"/>
    <property type="match status" value="1"/>
</dbReference>
<comment type="caution">
    <text evidence="2">The sequence shown here is derived from an EMBL/GenBank/DDBJ whole genome shotgun (WGS) entry which is preliminary data.</text>
</comment>
<dbReference type="RefSeq" id="WP_003645347.1">
    <property type="nucleotide sequence ID" value="NZ_CP076824.1"/>
</dbReference>
<evidence type="ECO:0000256" key="1">
    <source>
        <dbReference type="SAM" id="Phobius"/>
    </source>
</evidence>
<keyword evidence="1" id="KW-0472">Membrane</keyword>
<sequence length="254" mass="29373">MKFSLYQECYKLGHKKIVWIAPLVLLVLMVITGYSIGYNQSRLLMATCYDAPDWIMLIIVVVGATTFSMEFQDKAILTLLYKSPNQVNVYLAKYLVMLGYVLLLHGIAIIFTLGLWGLPLNSRVPWSTIYLYHQPLWTNMLTTAVVNVLTTLFIVSLVFLLSCLINSTAVVTSVSLLMVFMGQFISSSFLNVNRWSSVLRWNPFNMINLTRQYYNYATYFDTSHLENFQLLIGTFSYTWLFVSLGYLIFRKKRF</sequence>
<feature type="transmembrane region" description="Helical" evidence="1">
    <location>
        <begin position="17"/>
        <end position="34"/>
    </location>
</feature>
<name>A0A837NK91_LACPN</name>
<dbReference type="Pfam" id="PF12730">
    <property type="entry name" value="ABC2_membrane_4"/>
    <property type="match status" value="1"/>
</dbReference>
<feature type="transmembrane region" description="Helical" evidence="1">
    <location>
        <begin position="136"/>
        <end position="161"/>
    </location>
</feature>